<dbReference type="InterPro" id="IPR005644">
    <property type="entry name" value="NolW-like"/>
</dbReference>
<evidence type="ECO:0000259" key="7">
    <source>
        <dbReference type="Pfam" id="PF03958"/>
    </source>
</evidence>
<dbReference type="InterPro" id="IPR050810">
    <property type="entry name" value="Bact_Secretion_Sys_Channel"/>
</dbReference>
<evidence type="ECO:0000313" key="9">
    <source>
        <dbReference type="EMBL" id="MEK8029344.1"/>
    </source>
</evidence>
<dbReference type="InterPro" id="IPR038591">
    <property type="entry name" value="NolW-like_sf"/>
</dbReference>
<dbReference type="NCBIfam" id="TIGR02516">
    <property type="entry name" value="type_III_yscC"/>
    <property type="match status" value="1"/>
</dbReference>
<keyword evidence="3" id="KW-0811">Translocation</keyword>
<dbReference type="InterPro" id="IPR004846">
    <property type="entry name" value="T2SS/T3SS_dom"/>
</dbReference>
<feature type="signal peptide" evidence="3">
    <location>
        <begin position="1"/>
        <end position="30"/>
    </location>
</feature>
<dbReference type="HAMAP" id="MF_02219">
    <property type="entry name" value="Type_III_secretin"/>
    <property type="match status" value="1"/>
</dbReference>
<organism evidence="9 10">
    <name type="scientific">Ideonella lacteola</name>
    <dbReference type="NCBI Taxonomy" id="2984193"/>
    <lineage>
        <taxon>Bacteria</taxon>
        <taxon>Pseudomonadati</taxon>
        <taxon>Pseudomonadota</taxon>
        <taxon>Betaproteobacteria</taxon>
        <taxon>Burkholderiales</taxon>
        <taxon>Sphaerotilaceae</taxon>
        <taxon>Ideonella</taxon>
    </lineage>
</organism>
<dbReference type="EMBL" id="JBBUTG010000001">
    <property type="protein sequence ID" value="MEK8029344.1"/>
    <property type="molecule type" value="Genomic_DNA"/>
</dbReference>
<keyword evidence="3" id="KW-0472">Membrane</keyword>
<name>A0ABU9BHY0_9BURK</name>
<dbReference type="Pfam" id="PF00263">
    <property type="entry name" value="Secretin"/>
    <property type="match status" value="1"/>
</dbReference>
<dbReference type="Gene3D" id="3.55.50.30">
    <property type="match status" value="1"/>
</dbReference>
<feature type="domain" description="Type II/III secretion system secretin-like" evidence="6">
    <location>
        <begin position="421"/>
        <end position="579"/>
    </location>
</feature>
<evidence type="ECO:0000256" key="2">
    <source>
        <dbReference type="ARBA" id="ARBA00022729"/>
    </source>
</evidence>
<feature type="domain" description="SPI-1 type 3 secretion system secretin N0" evidence="8">
    <location>
        <begin position="56"/>
        <end position="120"/>
    </location>
</feature>
<evidence type="ECO:0000256" key="1">
    <source>
        <dbReference type="ARBA" id="ARBA00004442"/>
    </source>
</evidence>
<dbReference type="InterPro" id="IPR003522">
    <property type="entry name" value="T3SS_OM_pore_YscC"/>
</dbReference>
<evidence type="ECO:0000259" key="8">
    <source>
        <dbReference type="Pfam" id="PF21304"/>
    </source>
</evidence>
<evidence type="ECO:0000256" key="4">
    <source>
        <dbReference type="RuleBase" id="RU004004"/>
    </source>
</evidence>
<dbReference type="Gene3D" id="3.30.1370.120">
    <property type="match status" value="2"/>
</dbReference>
<dbReference type="RefSeq" id="WP_341423685.1">
    <property type="nucleotide sequence ID" value="NZ_JBBUTG010000001.1"/>
</dbReference>
<evidence type="ECO:0000313" key="10">
    <source>
        <dbReference type="Proteomes" id="UP001371218"/>
    </source>
</evidence>
<feature type="compositionally biased region" description="Polar residues" evidence="5">
    <location>
        <begin position="671"/>
        <end position="682"/>
    </location>
</feature>
<dbReference type="InterPro" id="IPR049034">
    <property type="entry name" value="T3S_SPI-1_N0"/>
</dbReference>
<proteinExistence type="inferred from homology"/>
<dbReference type="PANTHER" id="PTHR30332:SF5">
    <property type="entry name" value="SPI-1 TYPE 3 SECRETION SYSTEM SECRETIN"/>
    <property type="match status" value="1"/>
</dbReference>
<comment type="caution">
    <text evidence="9">The sequence shown here is derived from an EMBL/GenBank/DDBJ whole genome shotgun (WGS) entry which is preliminary data.</text>
</comment>
<feature type="region of interest" description="Disordered" evidence="5">
    <location>
        <begin position="280"/>
        <end position="305"/>
    </location>
</feature>
<comment type="similarity">
    <text evidence="3">Belongs to the bacterial secretin family. T3SS SctC subfamily.</text>
</comment>
<evidence type="ECO:0000256" key="3">
    <source>
        <dbReference type="HAMAP-Rule" id="MF_02219"/>
    </source>
</evidence>
<feature type="compositionally biased region" description="Low complexity" evidence="5">
    <location>
        <begin position="607"/>
        <end position="629"/>
    </location>
</feature>
<keyword evidence="3" id="KW-0653">Protein transport</keyword>
<dbReference type="Proteomes" id="UP001371218">
    <property type="component" value="Unassembled WGS sequence"/>
</dbReference>
<comment type="subunit">
    <text evidence="3">The core secretion machinery of the T3SS is composed of approximately 20 different proteins, including cytoplasmic components, a base, an export apparatus and a needle. This subunit is part of the base, which anchors the injectisome in the bacterial cell envelope. Forms a stable homooligomeric complex.</text>
</comment>
<keyword evidence="3 4" id="KW-0813">Transport</keyword>
<keyword evidence="3" id="KW-0998">Cell outer membrane</keyword>
<evidence type="ECO:0000259" key="6">
    <source>
        <dbReference type="Pfam" id="PF00263"/>
    </source>
</evidence>
<gene>
    <name evidence="3 9" type="primary">sctC</name>
    <name evidence="9" type="ORF">AACH06_00810</name>
</gene>
<dbReference type="PRINTS" id="PR01337">
    <property type="entry name" value="TYPE3OMGPROT"/>
</dbReference>
<feature type="region of interest" description="Disordered" evidence="5">
    <location>
        <begin position="583"/>
        <end position="682"/>
    </location>
</feature>
<comment type="subcellular location">
    <subcellularLocation>
        <location evidence="1 3 4">Cell outer membrane</location>
    </subcellularLocation>
</comment>
<dbReference type="Pfam" id="PF03958">
    <property type="entry name" value="Secretin_N"/>
    <property type="match status" value="2"/>
</dbReference>
<feature type="domain" description="NolW-like" evidence="7">
    <location>
        <begin position="128"/>
        <end position="186"/>
    </location>
</feature>
<protein>
    <recommendedName>
        <fullName evidence="3">Type 3 secretion system secretin</fullName>
        <shortName evidence="3">T3SS secretin</shortName>
    </recommendedName>
</protein>
<dbReference type="Pfam" id="PF21304">
    <property type="entry name" value="T3S_SPI-1_N0"/>
    <property type="match status" value="1"/>
</dbReference>
<feature type="chain" id="PRO_5044934401" description="Type 3 secretion system secretin" evidence="3">
    <location>
        <begin position="31"/>
        <end position="682"/>
    </location>
</feature>
<dbReference type="PANTHER" id="PTHR30332">
    <property type="entry name" value="PROBABLE GENERAL SECRETION PATHWAY PROTEIN D"/>
    <property type="match status" value="1"/>
</dbReference>
<accession>A0ABU9BHY0</accession>
<sequence precursor="true">MPAMPRRCPPAVLALLAGLTVAMSPSPVSGARSAGADSADAAGQELPMASQRFVYKADGKRLSDVLNDFAASQGVPVVVDPRVEGVVSGNFDTTPRQFLEGLSKAYALLWYFDGTAFYFYPAGAIQSRIFRLKGYRREQVVQMLDSLKLSSRRYPIRFDSANSTLLVYGPPRHVELVGLAIESLDIGAIEGNRRVAKVFPLRFASAGDRQLGDAVVPGIASTLQAVYGGAGRSQSPSSALSNAQRESSRTLAPLNKAMQAISGSADLKGRYLPDLSRSPAAGGTALADDKTGAVPTPRSVRSPLLDDLDDDVPVFEPDEGSNSVIVYSKARRMSEFAALIKTLDVQPILVELEATVIDVSADNLSELGVDWSLQGSRGALTMTGPAQAPSQDPSTVNATPFTINTLVRDAGRALLANVRVLEGNGHARIVSKPRVLGLANRPATMSEKRIANVRVAGNLEANLFQVEAGTMLQVTPQVGTAVPGQPTPIKLSIYIQDGSFQDVVVDHVPVLKKTEIRTEARVVEGESLLIGGITVDSVQSGVSGVPLLKDIPVIGGLFRQSRDRTARAERMFLLTPRVITPQPTLADAATSSPRPRVDLGGQPPQGALPAVSPRVAPAPALPAASAAPAAVPPSAKPMSAEDEHLSPLLSRIAQKPAVGSAPSTVGAANPARSSSRTGVRRP</sequence>
<evidence type="ECO:0000256" key="5">
    <source>
        <dbReference type="SAM" id="MobiDB-lite"/>
    </source>
</evidence>
<keyword evidence="10" id="KW-1185">Reference proteome</keyword>
<feature type="domain" description="NolW-like" evidence="7">
    <location>
        <begin position="197"/>
        <end position="347"/>
    </location>
</feature>
<reference evidence="9 10" key="1">
    <citation type="submission" date="2024-04" db="EMBL/GenBank/DDBJ databases">
        <title>Novel species of the genus Ideonella isolated from streams.</title>
        <authorList>
            <person name="Lu H."/>
        </authorList>
    </citation>
    <scope>NUCLEOTIDE SEQUENCE [LARGE SCALE GENOMIC DNA]</scope>
    <source>
        <strain evidence="9 10">DXS29W</strain>
    </source>
</reference>
<comment type="function">
    <text evidence="3">Component of the type III secretion system (T3SS), also called injectisome, which is used to inject bacterial effector proteins into eukaryotic host cells. Forms a ring-shaped multimeric structure with an apparent central pore in the outer membrane.</text>
</comment>
<keyword evidence="2 3" id="KW-0732">Signal</keyword>